<organism evidence="2 3">
    <name type="scientific">Lipingzhangella halophila</name>
    <dbReference type="NCBI Taxonomy" id="1783352"/>
    <lineage>
        <taxon>Bacteria</taxon>
        <taxon>Bacillati</taxon>
        <taxon>Actinomycetota</taxon>
        <taxon>Actinomycetes</taxon>
        <taxon>Streptosporangiales</taxon>
        <taxon>Nocardiopsidaceae</taxon>
        <taxon>Lipingzhangella</taxon>
    </lineage>
</organism>
<evidence type="ECO:0000313" key="2">
    <source>
        <dbReference type="EMBL" id="MBB4935146.1"/>
    </source>
</evidence>
<keyword evidence="1" id="KW-0812">Transmembrane</keyword>
<keyword evidence="1" id="KW-1133">Transmembrane helix</keyword>
<reference evidence="2 3" key="1">
    <citation type="submission" date="2020-08" db="EMBL/GenBank/DDBJ databases">
        <title>Sequencing the genomes of 1000 actinobacteria strains.</title>
        <authorList>
            <person name="Klenk H.-P."/>
        </authorList>
    </citation>
    <scope>NUCLEOTIDE SEQUENCE [LARGE SCALE GENOMIC DNA]</scope>
    <source>
        <strain evidence="2 3">DSM 102030</strain>
    </source>
</reference>
<evidence type="ECO:0000313" key="3">
    <source>
        <dbReference type="Proteomes" id="UP000523007"/>
    </source>
</evidence>
<sequence length="172" mass="18247">MHNYRPRFTTRADTAIDDATFTGDLSDALEHGTITGDIEATSGEVSYEAPGFTWTGDLHPGQHSVHQGRVLDPVEARLDISVQHPLIAPGAAPKLTEAQGKRSVLCWQGARAHLARIAVSTPVGGWFPFASPATWAATQSQLGDPVAIAQAALVILTGVAFTAATNGVWRRL</sequence>
<dbReference type="RefSeq" id="WP_184584916.1">
    <property type="nucleotide sequence ID" value="NZ_JACHJT010000002.1"/>
</dbReference>
<dbReference type="EMBL" id="JACHJT010000002">
    <property type="protein sequence ID" value="MBB4935146.1"/>
    <property type="molecule type" value="Genomic_DNA"/>
</dbReference>
<evidence type="ECO:0000256" key="1">
    <source>
        <dbReference type="SAM" id="Phobius"/>
    </source>
</evidence>
<keyword evidence="3" id="KW-1185">Reference proteome</keyword>
<comment type="caution">
    <text evidence="2">The sequence shown here is derived from an EMBL/GenBank/DDBJ whole genome shotgun (WGS) entry which is preliminary data.</text>
</comment>
<keyword evidence="1" id="KW-0472">Membrane</keyword>
<dbReference type="AlphaFoldDB" id="A0A7W7W5V0"/>
<dbReference type="Proteomes" id="UP000523007">
    <property type="component" value="Unassembled WGS sequence"/>
</dbReference>
<accession>A0A7W7W5V0</accession>
<name>A0A7W7W5V0_9ACTN</name>
<feature type="transmembrane region" description="Helical" evidence="1">
    <location>
        <begin position="147"/>
        <end position="169"/>
    </location>
</feature>
<protein>
    <submittedName>
        <fullName evidence="2">Uncharacterized protein</fullName>
    </submittedName>
</protein>
<proteinExistence type="predicted"/>
<gene>
    <name evidence="2" type="ORF">F4561_006040</name>
</gene>